<comment type="caution">
    <text evidence="2">The sequence shown here is derived from an EMBL/GenBank/DDBJ whole genome shotgun (WGS) entry which is preliminary data.</text>
</comment>
<name>A0A6A2ZJN1_HIBSY</name>
<dbReference type="Proteomes" id="UP000436088">
    <property type="component" value="Unassembled WGS sequence"/>
</dbReference>
<feature type="region of interest" description="Disordered" evidence="1">
    <location>
        <begin position="1"/>
        <end position="21"/>
    </location>
</feature>
<evidence type="ECO:0000313" key="3">
    <source>
        <dbReference type="Proteomes" id="UP000436088"/>
    </source>
</evidence>
<evidence type="ECO:0000256" key="1">
    <source>
        <dbReference type="SAM" id="MobiDB-lite"/>
    </source>
</evidence>
<proteinExistence type="predicted"/>
<keyword evidence="3" id="KW-1185">Reference proteome</keyword>
<reference evidence="2" key="1">
    <citation type="submission" date="2019-09" db="EMBL/GenBank/DDBJ databases">
        <title>Draft genome information of white flower Hibiscus syriacus.</title>
        <authorList>
            <person name="Kim Y.-M."/>
        </authorList>
    </citation>
    <scope>NUCLEOTIDE SEQUENCE [LARGE SCALE GENOMIC DNA]</scope>
    <source>
        <strain evidence="2">YM2019G1</strain>
    </source>
</reference>
<accession>A0A6A2ZJN1</accession>
<sequence length="91" mass="10337">MNHDHGMEGMPPTYPSNNGTSGMHPHKMMMMHMSFIWGGKCRDPLLPLARSSRRRYVRFSLDIHLRARFFCRIALALSADQAGSSNTVGWC</sequence>
<organism evidence="2 3">
    <name type="scientific">Hibiscus syriacus</name>
    <name type="common">Rose of Sharon</name>
    <dbReference type="NCBI Taxonomy" id="106335"/>
    <lineage>
        <taxon>Eukaryota</taxon>
        <taxon>Viridiplantae</taxon>
        <taxon>Streptophyta</taxon>
        <taxon>Embryophyta</taxon>
        <taxon>Tracheophyta</taxon>
        <taxon>Spermatophyta</taxon>
        <taxon>Magnoliopsida</taxon>
        <taxon>eudicotyledons</taxon>
        <taxon>Gunneridae</taxon>
        <taxon>Pentapetalae</taxon>
        <taxon>rosids</taxon>
        <taxon>malvids</taxon>
        <taxon>Malvales</taxon>
        <taxon>Malvaceae</taxon>
        <taxon>Malvoideae</taxon>
        <taxon>Hibiscus</taxon>
    </lineage>
</organism>
<protein>
    <submittedName>
        <fullName evidence="2">Uncharacterized protein</fullName>
    </submittedName>
</protein>
<dbReference type="EMBL" id="VEPZ02001144">
    <property type="protein sequence ID" value="KAE8691776.1"/>
    <property type="molecule type" value="Genomic_DNA"/>
</dbReference>
<dbReference type="AlphaFoldDB" id="A0A6A2ZJN1"/>
<gene>
    <name evidence="2" type="ORF">F3Y22_tig00110879pilonHSYRG00022</name>
</gene>
<evidence type="ECO:0000313" key="2">
    <source>
        <dbReference type="EMBL" id="KAE8691776.1"/>
    </source>
</evidence>